<feature type="region of interest" description="Disordered" evidence="1">
    <location>
        <begin position="544"/>
        <end position="566"/>
    </location>
</feature>
<name>Q08Z68_STIAD</name>
<dbReference type="AlphaFoldDB" id="Q08Z68"/>
<dbReference type="EMBL" id="AAMD01000072">
    <property type="protein sequence ID" value="EAU65788.1"/>
    <property type="molecule type" value="Genomic_DNA"/>
</dbReference>
<sequence>MWESLRIPRPEGKSQEVTRGLLAGCPPGSPPLEGPKGAKSGLEFQPGGSANRHHTRLEISVARCLDQPAGRPLPLLPGLGRVPVQLVVQGLFRHPEHFGGPGLVVPVPLEAAEDVLALHGVQGQAIGQPEGVALGALARHVGRQVLTGDELAVAEDHRALHGVAQLADVARPVMALEDLHALGVHATDALGRVSAELLHEVLHEDGDVFPALAQGRQVDLEDVEAEVEILAEALVFDLLLEVAVRRAQHAHVHFDLHLAAEPAQAALLEHAQQLGLELDGDLTKLVQEERAAVGQLEHAGPALIGAREGPALVAEDLRLDERGGNGGAVDGDEGLLAPQGEVVNGTRHHLLARAGLARDGHARLGGRHLLDELHHLPHGRRLGDHVGLAQLLEAPTQRLHLAQRLLLLERPLDADLQPGDVQRLLDEVVGAFLDGAHRCVDGAPPREENHRAIRQLIAQLAQQPQPVRLGHRQVGQDHVRAELARLAQGIVPVERDFDLVSPGAQHLCQRLAGRPFVIHGQNSCAAQVKTSLLLCESRRERKTSGRGQAFRSGPLEGQAAEARPDVKPDAQLRTAQLQRRHRVQRLLRGVARRIRYLEQHQPVLGPDRDMDLSARLRAAECPQQRLDQEEAQLPGIRKHHAQVRLNGGLDLDAAPAALVGQHVHRAPGDFGQRRLSGRAAPEDDEVGELTKDAIHALDLIAHGLEVLLLRGGHLPRLALELLGENLEVDGQGIERIAHVVQEAVHQGGHRAVTRGSNHLIRAFLDCRHTGHSCGDNQRKLLRKYSLPTAPSTRARI</sequence>
<feature type="region of interest" description="Disordered" evidence="1">
    <location>
        <begin position="23"/>
        <end position="51"/>
    </location>
</feature>
<proteinExistence type="predicted"/>
<feature type="region of interest" description="Disordered" evidence="1">
    <location>
        <begin position="665"/>
        <end position="684"/>
    </location>
</feature>
<organism evidence="2 3">
    <name type="scientific">Stigmatella aurantiaca (strain DW4/3-1)</name>
    <dbReference type="NCBI Taxonomy" id="378806"/>
    <lineage>
        <taxon>Bacteria</taxon>
        <taxon>Pseudomonadati</taxon>
        <taxon>Myxococcota</taxon>
        <taxon>Myxococcia</taxon>
        <taxon>Myxococcales</taxon>
        <taxon>Cystobacterineae</taxon>
        <taxon>Archangiaceae</taxon>
        <taxon>Stigmatella</taxon>
    </lineage>
</organism>
<dbReference type="Proteomes" id="UP000032702">
    <property type="component" value="Unassembled WGS sequence"/>
</dbReference>
<reference evidence="2 3" key="1">
    <citation type="submission" date="2006-04" db="EMBL/GenBank/DDBJ databases">
        <authorList>
            <person name="Nierman W.C."/>
        </authorList>
    </citation>
    <scope>NUCLEOTIDE SEQUENCE [LARGE SCALE GENOMIC DNA]</scope>
    <source>
        <strain evidence="2 3">DW4/3-1</strain>
    </source>
</reference>
<protein>
    <submittedName>
        <fullName evidence="2">Uncharacterized protein</fullName>
    </submittedName>
</protein>
<evidence type="ECO:0000313" key="2">
    <source>
        <dbReference type="EMBL" id="EAU65788.1"/>
    </source>
</evidence>
<dbReference type="AntiFam" id="ANF00077">
    <property type="entry name" value="Shadow ORF (opposite AtoC)"/>
</dbReference>
<evidence type="ECO:0000256" key="1">
    <source>
        <dbReference type="SAM" id="MobiDB-lite"/>
    </source>
</evidence>
<gene>
    <name evidence="2" type="ORF">STIAU_6744</name>
</gene>
<evidence type="ECO:0000313" key="3">
    <source>
        <dbReference type="Proteomes" id="UP000032702"/>
    </source>
</evidence>
<comment type="caution">
    <text evidence="2">The sequence shown here is derived from an EMBL/GenBank/DDBJ whole genome shotgun (WGS) entry which is preliminary data.</text>
</comment>
<accession>Q08Z68</accession>
<dbReference type="AntiFam" id="ANF00203">
    <property type="entry name" value="Shadow ORF (opposite algB)"/>
</dbReference>